<dbReference type="EMBL" id="JBHSFK010000055">
    <property type="protein sequence ID" value="MFC4507388.1"/>
    <property type="molecule type" value="Genomic_DNA"/>
</dbReference>
<dbReference type="Proteomes" id="UP001595839">
    <property type="component" value="Unassembled WGS sequence"/>
</dbReference>
<sequence length="150" mass="16952">MSGFRETIVVDRSPEDVWAYAVDPARLPEWQASAVSAEPLDDGPPHVGSRLRVTRHVGRREVPTTMEYTEYDPPHAWAMQGVDGPVRGRFHGEITPLDEGRRSRVTMELDFEGKGIGKVLVSLVVRSQARRELPVNERMLKRRLEHEGTA</sequence>
<dbReference type="SUPFAM" id="SSF55961">
    <property type="entry name" value="Bet v1-like"/>
    <property type="match status" value="1"/>
</dbReference>
<reference evidence="2" key="1">
    <citation type="journal article" date="2019" name="Int. J. Syst. Evol. Microbiol.">
        <title>The Global Catalogue of Microorganisms (GCM) 10K type strain sequencing project: providing services to taxonomists for standard genome sequencing and annotation.</title>
        <authorList>
            <consortium name="The Broad Institute Genomics Platform"/>
            <consortium name="The Broad Institute Genome Sequencing Center for Infectious Disease"/>
            <person name="Wu L."/>
            <person name="Ma J."/>
        </authorList>
    </citation>
    <scope>NUCLEOTIDE SEQUENCE [LARGE SCALE GENOMIC DNA]</scope>
    <source>
        <strain evidence="2">CGMCC 4.7177</strain>
    </source>
</reference>
<dbReference type="InterPro" id="IPR019587">
    <property type="entry name" value="Polyketide_cyclase/dehydratase"/>
</dbReference>
<name>A0ABV9BAS5_9ACTN</name>
<gene>
    <name evidence="1" type="ORF">ACFPIH_49645</name>
</gene>
<dbReference type="Pfam" id="PF10604">
    <property type="entry name" value="Polyketide_cyc2"/>
    <property type="match status" value="1"/>
</dbReference>
<organism evidence="1 2">
    <name type="scientific">Streptomyces vulcanius</name>
    <dbReference type="NCBI Taxonomy" id="1441876"/>
    <lineage>
        <taxon>Bacteria</taxon>
        <taxon>Bacillati</taxon>
        <taxon>Actinomycetota</taxon>
        <taxon>Actinomycetes</taxon>
        <taxon>Kitasatosporales</taxon>
        <taxon>Streptomycetaceae</taxon>
        <taxon>Streptomyces</taxon>
    </lineage>
</organism>
<evidence type="ECO:0000313" key="1">
    <source>
        <dbReference type="EMBL" id="MFC4507388.1"/>
    </source>
</evidence>
<keyword evidence="2" id="KW-1185">Reference proteome</keyword>
<comment type="caution">
    <text evidence="1">The sequence shown here is derived from an EMBL/GenBank/DDBJ whole genome shotgun (WGS) entry which is preliminary data.</text>
</comment>
<proteinExistence type="predicted"/>
<dbReference type="InterPro" id="IPR023393">
    <property type="entry name" value="START-like_dom_sf"/>
</dbReference>
<dbReference type="Gene3D" id="3.30.530.20">
    <property type="match status" value="1"/>
</dbReference>
<accession>A0ABV9BAS5</accession>
<evidence type="ECO:0000313" key="2">
    <source>
        <dbReference type="Proteomes" id="UP001595839"/>
    </source>
</evidence>
<dbReference type="RefSeq" id="WP_381185854.1">
    <property type="nucleotide sequence ID" value="NZ_JBHSFK010000055.1"/>
</dbReference>
<protein>
    <submittedName>
        <fullName evidence="1">SRPBCC family protein</fullName>
    </submittedName>
</protein>